<name>A0A4R6SQ51_9SPHI</name>
<evidence type="ECO:0000256" key="2">
    <source>
        <dbReference type="ARBA" id="ARBA00022448"/>
    </source>
</evidence>
<keyword evidence="8" id="KW-0406">Ion transport</keyword>
<feature type="chain" id="PRO_5020238930" evidence="14">
    <location>
        <begin position="22"/>
        <end position="826"/>
    </location>
</feature>
<evidence type="ECO:0000256" key="1">
    <source>
        <dbReference type="ARBA" id="ARBA00004571"/>
    </source>
</evidence>
<keyword evidence="7" id="KW-0408">Iron</keyword>
<comment type="similarity">
    <text evidence="12 13">Belongs to the TonB-dependent receptor family.</text>
</comment>
<keyword evidence="3 12" id="KW-1134">Transmembrane beta strand</keyword>
<keyword evidence="17" id="KW-0675">Receptor</keyword>
<keyword evidence="11 12" id="KW-0998">Cell outer membrane</keyword>
<dbReference type="Pfam" id="PF00593">
    <property type="entry name" value="TonB_dep_Rec_b-barrel"/>
    <property type="match status" value="1"/>
</dbReference>
<keyword evidence="5 12" id="KW-0812">Transmembrane</keyword>
<evidence type="ECO:0000256" key="6">
    <source>
        <dbReference type="ARBA" id="ARBA00022729"/>
    </source>
</evidence>
<evidence type="ECO:0000256" key="7">
    <source>
        <dbReference type="ARBA" id="ARBA00023004"/>
    </source>
</evidence>
<organism evidence="17 18">
    <name type="scientific">Pedobacter metabolipauper</name>
    <dbReference type="NCBI Taxonomy" id="425513"/>
    <lineage>
        <taxon>Bacteria</taxon>
        <taxon>Pseudomonadati</taxon>
        <taxon>Bacteroidota</taxon>
        <taxon>Sphingobacteriia</taxon>
        <taxon>Sphingobacteriales</taxon>
        <taxon>Sphingobacteriaceae</taxon>
        <taxon>Pedobacter</taxon>
    </lineage>
</organism>
<comment type="caution">
    <text evidence="17">The sequence shown here is derived from an EMBL/GenBank/DDBJ whole genome shotgun (WGS) entry which is preliminary data.</text>
</comment>
<evidence type="ECO:0000256" key="9">
    <source>
        <dbReference type="ARBA" id="ARBA00023077"/>
    </source>
</evidence>
<reference evidence="17 18" key="1">
    <citation type="submission" date="2019-03" db="EMBL/GenBank/DDBJ databases">
        <title>Genomic Encyclopedia of Archaeal and Bacterial Type Strains, Phase II (KMG-II): from individual species to whole genera.</title>
        <authorList>
            <person name="Goeker M."/>
        </authorList>
    </citation>
    <scope>NUCLEOTIDE SEQUENCE [LARGE SCALE GENOMIC DNA]</scope>
    <source>
        <strain evidence="17 18">DSM 19035</strain>
    </source>
</reference>
<accession>A0A4R6SQ51</accession>
<evidence type="ECO:0000256" key="14">
    <source>
        <dbReference type="SAM" id="SignalP"/>
    </source>
</evidence>
<dbReference type="EMBL" id="SNYC01000010">
    <property type="protein sequence ID" value="TDQ06227.1"/>
    <property type="molecule type" value="Genomic_DNA"/>
</dbReference>
<dbReference type="InterPro" id="IPR008969">
    <property type="entry name" value="CarboxyPept-like_regulatory"/>
</dbReference>
<dbReference type="CDD" id="cd01347">
    <property type="entry name" value="ligand_gated_channel"/>
    <property type="match status" value="1"/>
</dbReference>
<evidence type="ECO:0000259" key="16">
    <source>
        <dbReference type="Pfam" id="PF07715"/>
    </source>
</evidence>
<evidence type="ECO:0000256" key="11">
    <source>
        <dbReference type="ARBA" id="ARBA00023237"/>
    </source>
</evidence>
<evidence type="ECO:0000256" key="10">
    <source>
        <dbReference type="ARBA" id="ARBA00023136"/>
    </source>
</evidence>
<feature type="domain" description="TonB-dependent receptor-like beta-barrel" evidence="15">
    <location>
        <begin position="311"/>
        <end position="796"/>
    </location>
</feature>
<dbReference type="Pfam" id="PF07715">
    <property type="entry name" value="Plug"/>
    <property type="match status" value="1"/>
</dbReference>
<keyword evidence="9 13" id="KW-0798">TonB box</keyword>
<dbReference type="PANTHER" id="PTHR32552:SF68">
    <property type="entry name" value="FERRICHROME OUTER MEMBRANE TRANSPORTER_PHAGE RECEPTOR"/>
    <property type="match status" value="1"/>
</dbReference>
<keyword evidence="6 14" id="KW-0732">Signal</keyword>
<dbReference type="Gene3D" id="2.170.130.10">
    <property type="entry name" value="TonB-dependent receptor, plug domain"/>
    <property type="match status" value="1"/>
</dbReference>
<evidence type="ECO:0000259" key="15">
    <source>
        <dbReference type="Pfam" id="PF00593"/>
    </source>
</evidence>
<dbReference type="GO" id="GO:0015344">
    <property type="term" value="F:siderophore uptake transmembrane transporter activity"/>
    <property type="evidence" value="ECO:0007669"/>
    <property type="project" value="TreeGrafter"/>
</dbReference>
<gene>
    <name evidence="17" type="ORF">ATK78_4608</name>
</gene>
<dbReference type="PROSITE" id="PS52016">
    <property type="entry name" value="TONB_DEPENDENT_REC_3"/>
    <property type="match status" value="1"/>
</dbReference>
<keyword evidence="10 12" id="KW-0472">Membrane</keyword>
<dbReference type="PANTHER" id="PTHR32552">
    <property type="entry name" value="FERRICHROME IRON RECEPTOR-RELATED"/>
    <property type="match status" value="1"/>
</dbReference>
<evidence type="ECO:0000256" key="3">
    <source>
        <dbReference type="ARBA" id="ARBA00022452"/>
    </source>
</evidence>
<evidence type="ECO:0000256" key="13">
    <source>
        <dbReference type="RuleBase" id="RU003357"/>
    </source>
</evidence>
<keyword evidence="4" id="KW-0410">Iron transport</keyword>
<dbReference type="GO" id="GO:0009279">
    <property type="term" value="C:cell outer membrane"/>
    <property type="evidence" value="ECO:0007669"/>
    <property type="project" value="UniProtKB-SubCell"/>
</dbReference>
<evidence type="ECO:0000256" key="4">
    <source>
        <dbReference type="ARBA" id="ARBA00022496"/>
    </source>
</evidence>
<comment type="subcellular location">
    <subcellularLocation>
        <location evidence="1 12">Cell outer membrane</location>
        <topology evidence="1 12">Multi-pass membrane protein</topology>
    </subcellularLocation>
</comment>
<sequence length="826" mass="89209">MKYFYTIVFLSALLLSNFTLSAQTASGIANGSIRGKVKTNDGQPAAYVTVQIVENNKKTATNESGVFVFNNLKSGEYTVKTSSVGLQVQTQKVTVTDGEATTADFTLTESGSQLDEIVISTYKSPNTKSIRTGKIDIPSRDLPQAVQIIGAQIIADQQANRLSDVLKNVNGVAYGENRGGVSGETFFARGYSLGGNNVFKNGARTSTGGMPETSTLESVEVLKGSAALLYGGVSGGAVVNMVTKKPKFENGGEVSFRTGSYDLYKPTLDLYGPISQKLAFRAIGTYEKAASYRNSVHADRVYVNPSLLYKLSDKTEIVLQGDYLKSDFTPDFGIGTIDNKIVNIGRGSYINAPWAYNNTNTVSSQLSIDHQFNESWKINVLGSVQSYNRDYYSAERPFANTEGIALRNVTRSKTEEFSYNQQINLNGQFNTGSINHKLLVGADADQSKTTSNGFVYGPSGVASFNYGSVNLLDPSTFAGTGIQPEATNTTRTNAPIYRMGAFVQDLVSLTDKFKVLAGIRYTFQKTPATSINTLATGVNSKGTAVGKTEKAFSPKLALIYQPLKTTSVYVSYANNLIANTGLDIYGATLDPSLVDQYEAGIKNDFLDGRLSANITAYSIKNSNFAQQALVKADGTGNGDSNVKELNGKTLSNGVEFDLTGNILPGLNFIAGYSYNFIRYTETRDKTVITYDVPVTTANPTGKATSTVGGTVEGQRLVGTTKNTANGSLFYTLQDGKLRGLKIGASAYYTGNRNGGYNDTKTQTVSRLIPLSGFTTFDLSGGYSWKKLSLLAKISNITNELNYFVHENYSINPIAPRQFITTLGYRF</sequence>
<evidence type="ECO:0000313" key="18">
    <source>
        <dbReference type="Proteomes" id="UP000295620"/>
    </source>
</evidence>
<feature type="domain" description="TonB-dependent receptor plug" evidence="16">
    <location>
        <begin position="139"/>
        <end position="237"/>
    </location>
</feature>
<dbReference type="Proteomes" id="UP000295620">
    <property type="component" value="Unassembled WGS sequence"/>
</dbReference>
<evidence type="ECO:0000256" key="8">
    <source>
        <dbReference type="ARBA" id="ARBA00023065"/>
    </source>
</evidence>
<evidence type="ECO:0000256" key="5">
    <source>
        <dbReference type="ARBA" id="ARBA00022692"/>
    </source>
</evidence>
<dbReference type="InterPro" id="IPR012910">
    <property type="entry name" value="Plug_dom"/>
</dbReference>
<dbReference type="SUPFAM" id="SSF49464">
    <property type="entry name" value="Carboxypeptidase regulatory domain-like"/>
    <property type="match status" value="1"/>
</dbReference>
<dbReference type="InterPro" id="IPR000531">
    <property type="entry name" value="Beta-barrel_TonB"/>
</dbReference>
<dbReference type="OrthoDB" id="9758472at2"/>
<dbReference type="Gene3D" id="2.60.40.1120">
    <property type="entry name" value="Carboxypeptidase-like, regulatory domain"/>
    <property type="match status" value="1"/>
</dbReference>
<dbReference type="InterPro" id="IPR036942">
    <property type="entry name" value="Beta-barrel_TonB_sf"/>
</dbReference>
<dbReference type="AlphaFoldDB" id="A0A4R6SQ51"/>
<dbReference type="Pfam" id="PF13715">
    <property type="entry name" value="CarbopepD_reg_2"/>
    <property type="match status" value="1"/>
</dbReference>
<keyword evidence="2 12" id="KW-0813">Transport</keyword>
<feature type="signal peptide" evidence="14">
    <location>
        <begin position="1"/>
        <end position="21"/>
    </location>
</feature>
<evidence type="ECO:0000256" key="12">
    <source>
        <dbReference type="PROSITE-ProRule" id="PRU01360"/>
    </source>
</evidence>
<protein>
    <submittedName>
        <fullName evidence="17">Iron complex outermembrane receptor protein</fullName>
    </submittedName>
</protein>
<dbReference type="RefSeq" id="WP_133578393.1">
    <property type="nucleotide sequence ID" value="NZ_SNYC01000010.1"/>
</dbReference>
<dbReference type="SUPFAM" id="SSF56935">
    <property type="entry name" value="Porins"/>
    <property type="match status" value="1"/>
</dbReference>
<proteinExistence type="inferred from homology"/>
<dbReference type="Gene3D" id="2.40.170.20">
    <property type="entry name" value="TonB-dependent receptor, beta-barrel domain"/>
    <property type="match status" value="1"/>
</dbReference>
<dbReference type="InterPro" id="IPR039426">
    <property type="entry name" value="TonB-dep_rcpt-like"/>
</dbReference>
<keyword evidence="18" id="KW-1185">Reference proteome</keyword>
<dbReference type="InterPro" id="IPR037066">
    <property type="entry name" value="Plug_dom_sf"/>
</dbReference>
<evidence type="ECO:0000313" key="17">
    <source>
        <dbReference type="EMBL" id="TDQ06227.1"/>
    </source>
</evidence>